<dbReference type="Gene3D" id="1.10.10.10">
    <property type="entry name" value="Winged helix-like DNA-binding domain superfamily/Winged helix DNA-binding domain"/>
    <property type="match status" value="1"/>
</dbReference>
<name>A0ABT9P2W4_9ACTN</name>
<keyword evidence="3" id="KW-1185">Reference proteome</keyword>
<organism evidence="2 3">
    <name type="scientific">Kineosporia succinea</name>
    <dbReference type="NCBI Taxonomy" id="84632"/>
    <lineage>
        <taxon>Bacteria</taxon>
        <taxon>Bacillati</taxon>
        <taxon>Actinomycetota</taxon>
        <taxon>Actinomycetes</taxon>
        <taxon>Kineosporiales</taxon>
        <taxon>Kineosporiaceae</taxon>
        <taxon>Kineosporia</taxon>
    </lineage>
</organism>
<comment type="caution">
    <text evidence="2">The sequence shown here is derived from an EMBL/GenBank/DDBJ whole genome shotgun (WGS) entry which is preliminary data.</text>
</comment>
<dbReference type="EMBL" id="JAUSQZ010000001">
    <property type="protein sequence ID" value="MDP9826560.1"/>
    <property type="molecule type" value="Genomic_DNA"/>
</dbReference>
<dbReference type="InterPro" id="IPR000835">
    <property type="entry name" value="HTH_MarR-typ"/>
</dbReference>
<dbReference type="PANTHER" id="PTHR33164:SF99">
    <property type="entry name" value="MARR FAMILY REGULATORY PROTEIN"/>
    <property type="match status" value="1"/>
</dbReference>
<dbReference type="SMART" id="SM00347">
    <property type="entry name" value="HTH_MARR"/>
    <property type="match status" value="1"/>
</dbReference>
<protein>
    <submittedName>
        <fullName evidence="2">DNA-binding MarR family transcriptional regulator</fullName>
    </submittedName>
</protein>
<dbReference type="PROSITE" id="PS50995">
    <property type="entry name" value="HTH_MARR_2"/>
    <property type="match status" value="1"/>
</dbReference>
<keyword evidence="2" id="KW-0238">DNA-binding</keyword>
<evidence type="ECO:0000313" key="2">
    <source>
        <dbReference type="EMBL" id="MDP9826560.1"/>
    </source>
</evidence>
<evidence type="ECO:0000313" key="3">
    <source>
        <dbReference type="Proteomes" id="UP001235712"/>
    </source>
</evidence>
<evidence type="ECO:0000259" key="1">
    <source>
        <dbReference type="PROSITE" id="PS50995"/>
    </source>
</evidence>
<dbReference type="InterPro" id="IPR036390">
    <property type="entry name" value="WH_DNA-bd_sf"/>
</dbReference>
<dbReference type="GO" id="GO:0003677">
    <property type="term" value="F:DNA binding"/>
    <property type="evidence" value="ECO:0007669"/>
    <property type="project" value="UniProtKB-KW"/>
</dbReference>
<dbReference type="SUPFAM" id="SSF46785">
    <property type="entry name" value="Winged helix' DNA-binding domain"/>
    <property type="match status" value="1"/>
</dbReference>
<reference evidence="2 3" key="1">
    <citation type="submission" date="2023-07" db="EMBL/GenBank/DDBJ databases">
        <title>Sequencing the genomes of 1000 actinobacteria strains.</title>
        <authorList>
            <person name="Klenk H.-P."/>
        </authorList>
    </citation>
    <scope>NUCLEOTIDE SEQUENCE [LARGE SCALE GENOMIC DNA]</scope>
    <source>
        <strain evidence="2 3">DSM 44388</strain>
    </source>
</reference>
<proteinExistence type="predicted"/>
<gene>
    <name evidence="2" type="ORF">J2S57_002309</name>
</gene>
<dbReference type="InterPro" id="IPR039422">
    <property type="entry name" value="MarR/SlyA-like"/>
</dbReference>
<dbReference type="Proteomes" id="UP001235712">
    <property type="component" value="Unassembled WGS sequence"/>
</dbReference>
<sequence length="163" mass="17781">MNDGTRWLDPEELASWRAMAGIVFMLPAALDAQLQRDAGITHFEYTVMAGLSEAEGRRLRMSYLALLANGSLSRLSHVVKRLEKQGWVVRAPDPADGRYTVATLTDAGWDKVVATAPGHADAVRQFVIDPLTRAQVRHLGEIGKRIHQALDPDGDDCPGASPP</sequence>
<accession>A0ABT9P2W4</accession>
<feature type="domain" description="HTH marR-type" evidence="1">
    <location>
        <begin position="1"/>
        <end position="148"/>
    </location>
</feature>
<dbReference type="RefSeq" id="WP_307241479.1">
    <property type="nucleotide sequence ID" value="NZ_JAUSQZ010000001.1"/>
</dbReference>
<dbReference type="Pfam" id="PF12802">
    <property type="entry name" value="MarR_2"/>
    <property type="match status" value="1"/>
</dbReference>
<dbReference type="InterPro" id="IPR036388">
    <property type="entry name" value="WH-like_DNA-bd_sf"/>
</dbReference>
<dbReference type="PANTHER" id="PTHR33164">
    <property type="entry name" value="TRANSCRIPTIONAL REGULATOR, MARR FAMILY"/>
    <property type="match status" value="1"/>
</dbReference>